<organism evidence="1 2">
    <name type="scientific">Senna tora</name>
    <dbReference type="NCBI Taxonomy" id="362788"/>
    <lineage>
        <taxon>Eukaryota</taxon>
        <taxon>Viridiplantae</taxon>
        <taxon>Streptophyta</taxon>
        <taxon>Embryophyta</taxon>
        <taxon>Tracheophyta</taxon>
        <taxon>Spermatophyta</taxon>
        <taxon>Magnoliopsida</taxon>
        <taxon>eudicotyledons</taxon>
        <taxon>Gunneridae</taxon>
        <taxon>Pentapetalae</taxon>
        <taxon>rosids</taxon>
        <taxon>fabids</taxon>
        <taxon>Fabales</taxon>
        <taxon>Fabaceae</taxon>
        <taxon>Caesalpinioideae</taxon>
        <taxon>Cassia clade</taxon>
        <taxon>Senna</taxon>
    </lineage>
</organism>
<evidence type="ECO:0000313" key="2">
    <source>
        <dbReference type="Proteomes" id="UP000634136"/>
    </source>
</evidence>
<comment type="caution">
    <text evidence="1">The sequence shown here is derived from an EMBL/GenBank/DDBJ whole genome shotgun (WGS) entry which is preliminary data.</text>
</comment>
<evidence type="ECO:0000313" key="1">
    <source>
        <dbReference type="EMBL" id="KAF7836875.1"/>
    </source>
</evidence>
<keyword evidence="2" id="KW-1185">Reference proteome</keyword>
<dbReference type="EMBL" id="JAAIUW010000004">
    <property type="protein sequence ID" value="KAF7836875.1"/>
    <property type="molecule type" value="Genomic_DNA"/>
</dbReference>
<proteinExistence type="predicted"/>
<name>A0A834X3A7_9FABA</name>
<reference evidence="1" key="1">
    <citation type="submission" date="2020-09" db="EMBL/GenBank/DDBJ databases">
        <title>Genome-Enabled Discovery of Anthraquinone Biosynthesis in Senna tora.</title>
        <authorList>
            <person name="Kang S.-H."/>
            <person name="Pandey R.P."/>
            <person name="Lee C.-M."/>
            <person name="Sim J.-S."/>
            <person name="Jeong J.-T."/>
            <person name="Choi B.-S."/>
            <person name="Jung M."/>
            <person name="Ginzburg D."/>
            <person name="Zhao K."/>
            <person name="Won S.Y."/>
            <person name="Oh T.-J."/>
            <person name="Yu Y."/>
            <person name="Kim N.-H."/>
            <person name="Lee O.R."/>
            <person name="Lee T.-H."/>
            <person name="Bashyal P."/>
            <person name="Kim T.-S."/>
            <person name="Lee W.-H."/>
            <person name="Kawkins C."/>
            <person name="Kim C.-K."/>
            <person name="Kim J.S."/>
            <person name="Ahn B.O."/>
            <person name="Rhee S.Y."/>
            <person name="Sohng J.K."/>
        </authorList>
    </citation>
    <scope>NUCLEOTIDE SEQUENCE</scope>
    <source>
        <tissue evidence="1">Leaf</tissue>
    </source>
</reference>
<protein>
    <submittedName>
        <fullName evidence="1">Uncharacterized protein</fullName>
    </submittedName>
</protein>
<accession>A0A834X3A7</accession>
<dbReference type="Proteomes" id="UP000634136">
    <property type="component" value="Unassembled WGS sequence"/>
</dbReference>
<dbReference type="AlphaFoldDB" id="A0A834X3A7"/>
<sequence length="49" mass="5302">MDRNKSVLPSPKERIIGTLFLALRVGGSGSNTMNLFNGTKEPSHMISQA</sequence>
<gene>
    <name evidence="1" type="ORF">G2W53_011734</name>
</gene>